<comment type="caution">
    <text evidence="1">The sequence shown here is derived from an EMBL/GenBank/DDBJ whole genome shotgun (WGS) entry which is preliminary data.</text>
</comment>
<proteinExistence type="predicted"/>
<accession>A0A7C4QSU6</accession>
<evidence type="ECO:0000313" key="1">
    <source>
        <dbReference type="EMBL" id="HGT40548.1"/>
    </source>
</evidence>
<sequence length="223" mass="25110">MFGPRVAQHGGMLKIGQYILPQNLLSYVAFRTALRHTWDQLDRVVAGALSFDEGHGFLAEVPFLRETPLHIQLDALATSWRKHLSQEAWVADLLDESVIYAACEYTARLSEQQPLRIAWALKNGPFDITVAAEPELAARLRGLCLRWPTEGDVLLLSQLLDLPPHEARVWKEQMGITPQRQEILFETLGRWHVSAQFVHNLQGLITEAESSRLARLVGMACPA</sequence>
<protein>
    <submittedName>
        <fullName evidence="1">Uncharacterized protein</fullName>
    </submittedName>
</protein>
<gene>
    <name evidence="1" type="ORF">ENS64_14985</name>
</gene>
<name>A0A7C4QSU6_9PLAN</name>
<dbReference type="EMBL" id="DSVQ01000018">
    <property type="protein sequence ID" value="HGT40548.1"/>
    <property type="molecule type" value="Genomic_DNA"/>
</dbReference>
<reference evidence="1" key="1">
    <citation type="journal article" date="2020" name="mSystems">
        <title>Genome- and Community-Level Interaction Insights into Carbon Utilization and Element Cycling Functions of Hydrothermarchaeota in Hydrothermal Sediment.</title>
        <authorList>
            <person name="Zhou Z."/>
            <person name="Liu Y."/>
            <person name="Xu W."/>
            <person name="Pan J."/>
            <person name="Luo Z.H."/>
            <person name="Li M."/>
        </authorList>
    </citation>
    <scope>NUCLEOTIDE SEQUENCE [LARGE SCALE GENOMIC DNA]</scope>
    <source>
        <strain evidence="1">SpSt-508</strain>
    </source>
</reference>
<organism evidence="1">
    <name type="scientific">Schlesneria paludicola</name>
    <dbReference type="NCBI Taxonomy" id="360056"/>
    <lineage>
        <taxon>Bacteria</taxon>
        <taxon>Pseudomonadati</taxon>
        <taxon>Planctomycetota</taxon>
        <taxon>Planctomycetia</taxon>
        <taxon>Planctomycetales</taxon>
        <taxon>Planctomycetaceae</taxon>
        <taxon>Schlesneria</taxon>
    </lineage>
</organism>
<dbReference type="AlphaFoldDB" id="A0A7C4QSU6"/>